<evidence type="ECO:0000256" key="2">
    <source>
        <dbReference type="ARBA" id="ARBA00022475"/>
    </source>
</evidence>
<keyword evidence="4 6" id="KW-1133">Transmembrane helix</keyword>
<evidence type="ECO:0000256" key="5">
    <source>
        <dbReference type="ARBA" id="ARBA00023136"/>
    </source>
</evidence>
<evidence type="ECO:0000256" key="6">
    <source>
        <dbReference type="SAM" id="Phobius"/>
    </source>
</evidence>
<sequence>MKFKIGYRTLKTAVGTASSIMIAQYAGLEHFTSAGILTILCIQVTKKRSLRASWDRILACLIAMVFSTLFFEGIGYHPAVIGLMLLLFIPTVVLAGARDGIVSSSVIILHIFSAEQVTGGLLLNEVGIILIGIGVALIANLYMPSADAKLEEYQKRIDENFKNIFHEIANYLRSGDSSWGGRELPETAQLINEAKTLAFRDIENHFLREENLYYQYFKIREKQFDIIERVLPAVTSIPLHVKQADMIGDFVEILSQGVHPGNTVLYYLEKLYRLRTQFEKMELPKTREEFEARANLLQFLKEMENYLLLKRSFKGLKHAETMHHESSPEAN</sequence>
<protein>
    <recommendedName>
        <fullName evidence="7">Putative aromatic acid exporter C-terminal domain-containing protein</fullName>
    </recommendedName>
</protein>
<dbReference type="PANTHER" id="PTHR40064">
    <property type="entry name" value="MEMBRANE PROTEIN-RELATED"/>
    <property type="match status" value="1"/>
</dbReference>
<gene>
    <name evidence="8" type="ORF">WQ57_25425</name>
</gene>
<dbReference type="Pfam" id="PF11728">
    <property type="entry name" value="ArAE_1_C"/>
    <property type="match status" value="1"/>
</dbReference>
<feature type="transmembrane region" description="Helical" evidence="6">
    <location>
        <begin position="121"/>
        <end position="143"/>
    </location>
</feature>
<evidence type="ECO:0000256" key="3">
    <source>
        <dbReference type="ARBA" id="ARBA00022692"/>
    </source>
</evidence>
<dbReference type="RefSeq" id="WP_046526411.1">
    <property type="nucleotide sequence ID" value="NZ_LAYY01000101.1"/>
</dbReference>
<dbReference type="InterPro" id="IPR010343">
    <property type="entry name" value="ArAE_1"/>
</dbReference>
<evidence type="ECO:0000259" key="7">
    <source>
        <dbReference type="Pfam" id="PF11728"/>
    </source>
</evidence>
<comment type="subcellular location">
    <subcellularLocation>
        <location evidence="1">Cell membrane</location>
        <topology evidence="1">Multi-pass membrane protein</topology>
    </subcellularLocation>
</comment>
<dbReference type="AlphaFoldDB" id="A0A0M2SG53"/>
<dbReference type="OrthoDB" id="357521at2"/>
<accession>A0A0M2SG53</accession>
<evidence type="ECO:0000313" key="9">
    <source>
        <dbReference type="Proteomes" id="UP000034166"/>
    </source>
</evidence>
<proteinExistence type="predicted"/>
<keyword evidence="9" id="KW-1185">Reference proteome</keyword>
<dbReference type="Proteomes" id="UP000034166">
    <property type="component" value="Unassembled WGS sequence"/>
</dbReference>
<reference evidence="8 9" key="1">
    <citation type="submission" date="2015-04" db="EMBL/GenBank/DDBJ databases">
        <title>Taxonomic description and genome sequence of Bacillus campisalis sp. nov., a novel member of the genus Bacillus isolated from solar saltern.</title>
        <authorList>
            <person name="Mathan Kumar R."/>
            <person name="Kaur G."/>
            <person name="Kumar A."/>
            <person name="Singh N.K."/>
            <person name="Kaur N."/>
            <person name="Kumar N."/>
            <person name="Mayilraj S."/>
        </authorList>
    </citation>
    <scope>NUCLEOTIDE SEQUENCE [LARGE SCALE GENOMIC DNA]</scope>
    <source>
        <strain evidence="8 9">SA2-6</strain>
    </source>
</reference>
<dbReference type="InterPro" id="IPR052984">
    <property type="entry name" value="UPF0421"/>
</dbReference>
<dbReference type="InterPro" id="IPR038323">
    <property type="entry name" value="ArAE_1_C_sf"/>
</dbReference>
<dbReference type="EMBL" id="LAYY01000101">
    <property type="protein sequence ID" value="KKK33263.1"/>
    <property type="molecule type" value="Genomic_DNA"/>
</dbReference>
<feature type="transmembrane region" description="Helical" evidence="6">
    <location>
        <begin position="57"/>
        <end position="77"/>
    </location>
</feature>
<evidence type="ECO:0000256" key="4">
    <source>
        <dbReference type="ARBA" id="ARBA00022989"/>
    </source>
</evidence>
<feature type="transmembrane region" description="Helical" evidence="6">
    <location>
        <begin position="20"/>
        <end position="45"/>
    </location>
</feature>
<dbReference type="PATRIC" id="fig|1408103.3.peg.5488"/>
<comment type="caution">
    <text evidence="8">The sequence shown here is derived from an EMBL/GenBank/DDBJ whole genome shotgun (WGS) entry which is preliminary data.</text>
</comment>
<dbReference type="PANTHER" id="PTHR40064:SF1">
    <property type="entry name" value="MEMBRANE PROTEIN"/>
    <property type="match status" value="1"/>
</dbReference>
<name>A0A0M2SG53_9BACI</name>
<dbReference type="Gene3D" id="1.20.120.940">
    <property type="entry name" value="Putative aromatic acid exporter, C-terminal domain"/>
    <property type="match status" value="1"/>
</dbReference>
<evidence type="ECO:0000256" key="1">
    <source>
        <dbReference type="ARBA" id="ARBA00004651"/>
    </source>
</evidence>
<keyword evidence="2" id="KW-1003">Cell membrane</keyword>
<dbReference type="Pfam" id="PF06081">
    <property type="entry name" value="ArAE_1"/>
    <property type="match status" value="1"/>
</dbReference>
<feature type="transmembrane region" description="Helical" evidence="6">
    <location>
        <begin position="83"/>
        <end position="109"/>
    </location>
</feature>
<keyword evidence="5 6" id="KW-0472">Membrane</keyword>
<feature type="domain" description="Putative aromatic acid exporter C-terminal" evidence="7">
    <location>
        <begin position="147"/>
        <end position="310"/>
    </location>
</feature>
<evidence type="ECO:0000313" key="8">
    <source>
        <dbReference type="EMBL" id="KKK33263.1"/>
    </source>
</evidence>
<keyword evidence="3 6" id="KW-0812">Transmembrane</keyword>
<dbReference type="InterPro" id="IPR021062">
    <property type="entry name" value="ArAE_1_C"/>
</dbReference>
<dbReference type="GO" id="GO:0005886">
    <property type="term" value="C:plasma membrane"/>
    <property type="evidence" value="ECO:0007669"/>
    <property type="project" value="UniProtKB-SubCell"/>
</dbReference>
<organism evidence="8 9">
    <name type="scientific">Mesobacillus campisalis</name>
    <dbReference type="NCBI Taxonomy" id="1408103"/>
    <lineage>
        <taxon>Bacteria</taxon>
        <taxon>Bacillati</taxon>
        <taxon>Bacillota</taxon>
        <taxon>Bacilli</taxon>
        <taxon>Bacillales</taxon>
        <taxon>Bacillaceae</taxon>
        <taxon>Mesobacillus</taxon>
    </lineage>
</organism>